<dbReference type="AlphaFoldDB" id="A0A931LZ90"/>
<dbReference type="GO" id="GO:0035438">
    <property type="term" value="F:cyclic-di-GMP binding"/>
    <property type="evidence" value="ECO:0007669"/>
    <property type="project" value="InterPro"/>
</dbReference>
<organism evidence="2 3">
    <name type="scientific">Fimbriimonas ginsengisoli</name>
    <dbReference type="NCBI Taxonomy" id="1005039"/>
    <lineage>
        <taxon>Bacteria</taxon>
        <taxon>Bacillati</taxon>
        <taxon>Armatimonadota</taxon>
        <taxon>Fimbriimonadia</taxon>
        <taxon>Fimbriimonadales</taxon>
        <taxon>Fimbriimonadaceae</taxon>
        <taxon>Fimbriimonas</taxon>
    </lineage>
</organism>
<dbReference type="Proteomes" id="UP000727962">
    <property type="component" value="Unassembled WGS sequence"/>
</dbReference>
<accession>A0A931LZ90</accession>
<dbReference type="Pfam" id="PF07238">
    <property type="entry name" value="PilZ"/>
    <property type="match status" value="1"/>
</dbReference>
<feature type="domain" description="PilZ" evidence="1">
    <location>
        <begin position="98"/>
        <end position="189"/>
    </location>
</feature>
<reference evidence="2" key="1">
    <citation type="submission" date="2020-07" db="EMBL/GenBank/DDBJ databases">
        <title>Huge and variable diversity of episymbiotic CPR bacteria and DPANN archaea in groundwater ecosystems.</title>
        <authorList>
            <person name="He C.Y."/>
            <person name="Keren R."/>
            <person name="Whittaker M."/>
            <person name="Farag I.F."/>
            <person name="Doudna J."/>
            <person name="Cate J.H.D."/>
            <person name="Banfield J.F."/>
        </authorList>
    </citation>
    <scope>NUCLEOTIDE SEQUENCE</scope>
    <source>
        <strain evidence="2">NC_groundwater_17_Pr7_B-0.1um_64_12</strain>
    </source>
</reference>
<dbReference type="InterPro" id="IPR009875">
    <property type="entry name" value="PilZ_domain"/>
</dbReference>
<dbReference type="EMBL" id="JACOSL010000064">
    <property type="protein sequence ID" value="MBI1757495.1"/>
    <property type="molecule type" value="Genomic_DNA"/>
</dbReference>
<dbReference type="SUPFAM" id="SSF141371">
    <property type="entry name" value="PilZ domain-like"/>
    <property type="match status" value="1"/>
</dbReference>
<comment type="caution">
    <text evidence="2">The sequence shown here is derived from an EMBL/GenBank/DDBJ whole genome shotgun (WGS) entry which is preliminary data.</text>
</comment>
<evidence type="ECO:0000313" key="2">
    <source>
        <dbReference type="EMBL" id="MBI1757495.1"/>
    </source>
</evidence>
<proteinExistence type="predicted"/>
<evidence type="ECO:0000259" key="1">
    <source>
        <dbReference type="Pfam" id="PF07238"/>
    </source>
</evidence>
<sequence length="206" mass="22669">MDNLTELRERLHVGNLVRLVFYTAHGAIGVSGRVCQRQPLSVTVPGASTDLVAEGTRAMMLVFDKVQYVRVEAAVTGVEHEGMEAIVRLSDEFWESADRRRYTRLPVSAPVQLRMIQDQTGAVEARTFSGKLEDLSIAGAWVRLDEPISPGSLVEFQASFGPTETVRVLGLVARVDEDGVCFGIEFVDYVGNARFVLHNFLSDLAA</sequence>
<gene>
    <name evidence="2" type="ORF">HYR64_10360</name>
</gene>
<evidence type="ECO:0000313" key="3">
    <source>
        <dbReference type="Proteomes" id="UP000727962"/>
    </source>
</evidence>
<protein>
    <submittedName>
        <fullName evidence="2">PilZ domain-containing protein</fullName>
    </submittedName>
</protein>
<name>A0A931LZ90_FIMGI</name>
<dbReference type="Gene3D" id="2.40.10.220">
    <property type="entry name" value="predicted glycosyltransferase like domains"/>
    <property type="match status" value="1"/>
</dbReference>